<sequence length="86" mass="10172">MAKKKQKQHGHKQPERSEREPGNTLADQLQNDVVEKLKLAKKQMQDAEREQEEERQAQAAFDRKQKEKNKSFAELLDDYDMKGNKF</sequence>
<feature type="region of interest" description="Disordered" evidence="1">
    <location>
        <begin position="1"/>
        <end position="86"/>
    </location>
</feature>
<feature type="compositionally biased region" description="Basic residues" evidence="1">
    <location>
        <begin position="1"/>
        <end position="11"/>
    </location>
</feature>
<accession>A0ABW1L456</accession>
<evidence type="ECO:0000313" key="2">
    <source>
        <dbReference type="EMBL" id="MFC6038464.1"/>
    </source>
</evidence>
<dbReference type="RefSeq" id="WP_377732484.1">
    <property type="nucleotide sequence ID" value="NZ_JBHSRI010000002.1"/>
</dbReference>
<comment type="caution">
    <text evidence="2">The sequence shown here is derived from an EMBL/GenBank/DDBJ whole genome shotgun (WGS) entry which is preliminary data.</text>
</comment>
<evidence type="ECO:0000313" key="3">
    <source>
        <dbReference type="Proteomes" id="UP001596170"/>
    </source>
</evidence>
<gene>
    <name evidence="2" type="ORF">ACFPYN_03245</name>
</gene>
<feature type="compositionally biased region" description="Basic and acidic residues" evidence="1">
    <location>
        <begin position="33"/>
        <end position="71"/>
    </location>
</feature>
<reference evidence="3" key="1">
    <citation type="journal article" date="2019" name="Int. J. Syst. Evol. Microbiol.">
        <title>The Global Catalogue of Microorganisms (GCM) 10K type strain sequencing project: providing services to taxonomists for standard genome sequencing and annotation.</title>
        <authorList>
            <consortium name="The Broad Institute Genomics Platform"/>
            <consortium name="The Broad Institute Genome Sequencing Center for Infectious Disease"/>
            <person name="Wu L."/>
            <person name="Ma J."/>
        </authorList>
    </citation>
    <scope>NUCLEOTIDE SEQUENCE [LARGE SCALE GENOMIC DNA]</scope>
    <source>
        <strain evidence="3">CCUG 54527</strain>
    </source>
</reference>
<name>A0ABW1L456_9BACL</name>
<keyword evidence="3" id="KW-1185">Reference proteome</keyword>
<protein>
    <submittedName>
        <fullName evidence="2">DUF3886 domain-containing protein</fullName>
    </submittedName>
</protein>
<organism evidence="2 3">
    <name type="scientific">Paenisporosarcina macmurdoensis</name>
    <dbReference type="NCBI Taxonomy" id="212659"/>
    <lineage>
        <taxon>Bacteria</taxon>
        <taxon>Bacillati</taxon>
        <taxon>Bacillota</taxon>
        <taxon>Bacilli</taxon>
        <taxon>Bacillales</taxon>
        <taxon>Caryophanaceae</taxon>
        <taxon>Paenisporosarcina</taxon>
    </lineage>
</organism>
<dbReference type="EMBL" id="JBHSRI010000002">
    <property type="protein sequence ID" value="MFC6038464.1"/>
    <property type="molecule type" value="Genomic_DNA"/>
</dbReference>
<proteinExistence type="predicted"/>
<dbReference type="Pfam" id="PF13025">
    <property type="entry name" value="DUF3886"/>
    <property type="match status" value="1"/>
</dbReference>
<dbReference type="Proteomes" id="UP001596170">
    <property type="component" value="Unassembled WGS sequence"/>
</dbReference>
<evidence type="ECO:0000256" key="1">
    <source>
        <dbReference type="SAM" id="MobiDB-lite"/>
    </source>
</evidence>
<dbReference type="InterPro" id="IPR024980">
    <property type="entry name" value="DUF3886"/>
</dbReference>
<feature type="compositionally biased region" description="Basic and acidic residues" evidence="1">
    <location>
        <begin position="12"/>
        <end position="21"/>
    </location>
</feature>